<feature type="short sequence motif" description="Histidine triad motif" evidence="1">
    <location>
        <begin position="106"/>
        <end position="110"/>
    </location>
</feature>
<sequence length="147" mass="15572">MPVFVDTSPPGQCIFCRLISGEIPAAKVFEDDLTIAFMDLGQVTPGHVLVASKRHAATVFELTAQEAGAAMQTAHKVALAVQAAFDPPGLTLLQANGALGGQTVGHFHLHVVPRHEGDGITFTWPRQEPGPAVLNDYAARLRAAWPG</sequence>
<keyword evidence="3" id="KW-0489">Methyltransferase</keyword>
<dbReference type="InterPro" id="IPR036265">
    <property type="entry name" value="HIT-like_sf"/>
</dbReference>
<keyword evidence="3" id="KW-0808">Transferase</keyword>
<evidence type="ECO:0000259" key="2">
    <source>
        <dbReference type="PROSITE" id="PS51084"/>
    </source>
</evidence>
<dbReference type="PANTHER" id="PTHR46648">
    <property type="entry name" value="HIT FAMILY PROTEIN 1"/>
    <property type="match status" value="1"/>
</dbReference>
<dbReference type="GO" id="GO:0032259">
    <property type="term" value="P:methylation"/>
    <property type="evidence" value="ECO:0007669"/>
    <property type="project" value="UniProtKB-KW"/>
</dbReference>
<dbReference type="PROSITE" id="PS00892">
    <property type="entry name" value="HIT_1"/>
    <property type="match status" value="1"/>
</dbReference>
<dbReference type="Proteomes" id="UP001597304">
    <property type="component" value="Unassembled WGS sequence"/>
</dbReference>
<dbReference type="EMBL" id="JBHUEJ010000015">
    <property type="protein sequence ID" value="MFD1710400.1"/>
    <property type="molecule type" value="Genomic_DNA"/>
</dbReference>
<name>A0ABW4KQT6_9BURK</name>
<dbReference type="Gene3D" id="3.30.428.10">
    <property type="entry name" value="HIT-like"/>
    <property type="match status" value="1"/>
</dbReference>
<dbReference type="RefSeq" id="WP_147912140.1">
    <property type="nucleotide sequence ID" value="NZ_JBHUEJ010000015.1"/>
</dbReference>
<gene>
    <name evidence="3" type="ORF">ACFSF0_07265</name>
</gene>
<dbReference type="PROSITE" id="PS51084">
    <property type="entry name" value="HIT_2"/>
    <property type="match status" value="1"/>
</dbReference>
<reference evidence="4" key="1">
    <citation type="journal article" date="2019" name="Int. J. Syst. Evol. Microbiol.">
        <title>The Global Catalogue of Microorganisms (GCM) 10K type strain sequencing project: providing services to taxonomists for standard genome sequencing and annotation.</title>
        <authorList>
            <consortium name="The Broad Institute Genomics Platform"/>
            <consortium name="The Broad Institute Genome Sequencing Center for Infectious Disease"/>
            <person name="Wu L."/>
            <person name="Ma J."/>
        </authorList>
    </citation>
    <scope>NUCLEOTIDE SEQUENCE [LARGE SCALE GENOMIC DNA]</scope>
    <source>
        <strain evidence="4">LMG 29247</strain>
    </source>
</reference>
<dbReference type="InterPro" id="IPR001310">
    <property type="entry name" value="Histidine_triad_HIT"/>
</dbReference>
<dbReference type="InterPro" id="IPR019808">
    <property type="entry name" value="Histidine_triad_CS"/>
</dbReference>
<dbReference type="InterPro" id="IPR039384">
    <property type="entry name" value="HINT"/>
</dbReference>
<evidence type="ECO:0000313" key="4">
    <source>
        <dbReference type="Proteomes" id="UP001597304"/>
    </source>
</evidence>
<feature type="domain" description="HIT" evidence="2">
    <location>
        <begin position="14"/>
        <end position="121"/>
    </location>
</feature>
<protein>
    <submittedName>
        <fullName evidence="3">HIT family protein</fullName>
        <ecNumber evidence="3">2.1.1.-</ecNumber>
    </submittedName>
</protein>
<dbReference type="InterPro" id="IPR011146">
    <property type="entry name" value="HIT-like"/>
</dbReference>
<evidence type="ECO:0000256" key="1">
    <source>
        <dbReference type="PROSITE-ProRule" id="PRU00464"/>
    </source>
</evidence>
<dbReference type="GO" id="GO:0008168">
    <property type="term" value="F:methyltransferase activity"/>
    <property type="evidence" value="ECO:0007669"/>
    <property type="project" value="UniProtKB-KW"/>
</dbReference>
<dbReference type="EC" id="2.1.1.-" evidence="3"/>
<organism evidence="3 4">
    <name type="scientific">Ottowia flava</name>
    <dbReference type="NCBI Taxonomy" id="2675430"/>
    <lineage>
        <taxon>Bacteria</taxon>
        <taxon>Pseudomonadati</taxon>
        <taxon>Pseudomonadota</taxon>
        <taxon>Betaproteobacteria</taxon>
        <taxon>Burkholderiales</taxon>
        <taxon>Comamonadaceae</taxon>
        <taxon>Ottowia</taxon>
    </lineage>
</organism>
<dbReference type="PRINTS" id="PR00332">
    <property type="entry name" value="HISTRIAD"/>
</dbReference>
<dbReference type="Pfam" id="PF01230">
    <property type="entry name" value="HIT"/>
    <property type="match status" value="1"/>
</dbReference>
<dbReference type="CDD" id="cd01277">
    <property type="entry name" value="HINT_subgroup"/>
    <property type="match status" value="1"/>
</dbReference>
<proteinExistence type="predicted"/>
<comment type="caution">
    <text evidence="3">The sequence shown here is derived from an EMBL/GenBank/DDBJ whole genome shotgun (WGS) entry which is preliminary data.</text>
</comment>
<dbReference type="SUPFAM" id="SSF54197">
    <property type="entry name" value="HIT-like"/>
    <property type="match status" value="1"/>
</dbReference>
<keyword evidence="4" id="KW-1185">Reference proteome</keyword>
<evidence type="ECO:0000313" key="3">
    <source>
        <dbReference type="EMBL" id="MFD1710400.1"/>
    </source>
</evidence>
<accession>A0ABW4KQT6</accession>
<dbReference type="PANTHER" id="PTHR46648:SF1">
    <property type="entry name" value="ADENOSINE 5'-MONOPHOSPHORAMIDASE HNT1"/>
    <property type="match status" value="1"/>
</dbReference>